<dbReference type="InterPro" id="IPR011146">
    <property type="entry name" value="HIT-like"/>
</dbReference>
<proteinExistence type="predicted"/>
<accession>A0A2X1UKJ0</accession>
<dbReference type="Pfam" id="PF01230">
    <property type="entry name" value="HIT"/>
    <property type="match status" value="1"/>
</dbReference>
<reference evidence="3 4" key="1">
    <citation type="submission" date="2018-06" db="EMBL/GenBank/DDBJ databases">
        <authorList>
            <consortium name="Pathogen Informatics"/>
            <person name="Doyle S."/>
        </authorList>
    </citation>
    <scope>NUCLEOTIDE SEQUENCE [LARGE SCALE GENOMIC DNA]</scope>
    <source>
        <strain evidence="3 4">NCTC11009</strain>
    </source>
</reference>
<name>A0A2X1UKJ0_9BURK</name>
<dbReference type="PIRSF" id="PIRSF000714">
    <property type="entry name" value="HIT"/>
    <property type="match status" value="1"/>
</dbReference>
<dbReference type="GO" id="GO:0003824">
    <property type="term" value="F:catalytic activity"/>
    <property type="evidence" value="ECO:0007669"/>
    <property type="project" value="InterPro"/>
</dbReference>
<evidence type="ECO:0000259" key="2">
    <source>
        <dbReference type="PROSITE" id="PS51084"/>
    </source>
</evidence>
<dbReference type="InterPro" id="IPR036265">
    <property type="entry name" value="HIT-like_sf"/>
</dbReference>
<protein>
    <submittedName>
        <fullName evidence="3">HIT domain</fullName>
    </submittedName>
</protein>
<organism evidence="3 4">
    <name type="scientific">Oligella urethralis</name>
    <dbReference type="NCBI Taxonomy" id="90245"/>
    <lineage>
        <taxon>Bacteria</taxon>
        <taxon>Pseudomonadati</taxon>
        <taxon>Pseudomonadota</taxon>
        <taxon>Betaproteobacteria</taxon>
        <taxon>Burkholderiales</taxon>
        <taxon>Alcaligenaceae</taxon>
        <taxon>Oligella</taxon>
    </lineage>
</organism>
<evidence type="ECO:0000313" key="4">
    <source>
        <dbReference type="Proteomes" id="UP000250242"/>
    </source>
</evidence>
<evidence type="ECO:0000313" key="3">
    <source>
        <dbReference type="EMBL" id="SPY07678.1"/>
    </source>
</evidence>
<dbReference type="Gene3D" id="3.30.428.10">
    <property type="entry name" value="HIT-like"/>
    <property type="match status" value="1"/>
</dbReference>
<evidence type="ECO:0000256" key="1">
    <source>
        <dbReference type="PROSITE-ProRule" id="PRU00464"/>
    </source>
</evidence>
<dbReference type="RefSeq" id="WP_036556840.1">
    <property type="nucleotide sequence ID" value="NZ_UATH01000001.1"/>
</dbReference>
<dbReference type="InterPro" id="IPR026026">
    <property type="entry name" value="HIT_Hint"/>
</dbReference>
<dbReference type="AlphaFoldDB" id="A0A2X1UKJ0"/>
<dbReference type="Proteomes" id="UP000250242">
    <property type="component" value="Unassembled WGS sequence"/>
</dbReference>
<dbReference type="PROSITE" id="PS51084">
    <property type="entry name" value="HIT_2"/>
    <property type="match status" value="1"/>
</dbReference>
<dbReference type="EMBL" id="UATH01000001">
    <property type="protein sequence ID" value="SPY07678.1"/>
    <property type="molecule type" value="Genomic_DNA"/>
</dbReference>
<dbReference type="SUPFAM" id="SSF54197">
    <property type="entry name" value="HIT-like"/>
    <property type="match status" value="1"/>
</dbReference>
<feature type="domain" description="HIT" evidence="2">
    <location>
        <begin position="2"/>
        <end position="104"/>
    </location>
</feature>
<feature type="short sequence motif" description="Histidine triad motif" evidence="1">
    <location>
        <begin position="89"/>
        <end position="93"/>
    </location>
</feature>
<gene>
    <name evidence="3" type="ORF">NCTC11009_00890</name>
</gene>
<sequence length="148" mass="17135">MQKQCVLCTEVGGRLLWENDFVRIINAEEPNYPAFTRVILQAHYQEMSDLAPAQRHALMDYVFLVETVQREVLAPTKINLAQFGTMVPHVHWHIIPRFEQDPHYPEAIWSSPKHSPANAAQQDYLANQQKMLAQYEATLINRLKSISH</sequence>